<feature type="transmembrane region" description="Helical" evidence="1">
    <location>
        <begin position="364"/>
        <end position="388"/>
    </location>
</feature>
<proteinExistence type="predicted"/>
<feature type="transmembrane region" description="Helical" evidence="1">
    <location>
        <begin position="304"/>
        <end position="329"/>
    </location>
</feature>
<gene>
    <name evidence="2" type="ORF">ISP17_02275</name>
</gene>
<feature type="transmembrane region" description="Helical" evidence="1">
    <location>
        <begin position="261"/>
        <end position="284"/>
    </location>
</feature>
<organism evidence="2 3">
    <name type="scientific">Dyella ginsengisoli</name>
    <dbReference type="NCBI Taxonomy" id="363848"/>
    <lineage>
        <taxon>Bacteria</taxon>
        <taxon>Pseudomonadati</taxon>
        <taxon>Pseudomonadota</taxon>
        <taxon>Gammaproteobacteria</taxon>
        <taxon>Lysobacterales</taxon>
        <taxon>Rhodanobacteraceae</taxon>
        <taxon>Dyella</taxon>
    </lineage>
</organism>
<keyword evidence="1" id="KW-1133">Transmembrane helix</keyword>
<accession>A0ABW8JNS6</accession>
<keyword evidence="1" id="KW-0472">Membrane</keyword>
<dbReference type="RefSeq" id="WP_404629894.1">
    <property type="nucleotide sequence ID" value="NZ_JADIKM010000001.1"/>
</dbReference>
<reference evidence="2 3" key="1">
    <citation type="submission" date="2020-10" db="EMBL/GenBank/DDBJ databases">
        <title>Phylogeny of dyella-like bacteria.</title>
        <authorList>
            <person name="Fu J."/>
        </authorList>
    </citation>
    <scope>NUCLEOTIDE SEQUENCE [LARGE SCALE GENOMIC DNA]</scope>
    <source>
        <strain evidence="2 3">Gsoil3046</strain>
    </source>
</reference>
<comment type="caution">
    <text evidence="2">The sequence shown here is derived from an EMBL/GenBank/DDBJ whole genome shotgun (WGS) entry which is preliminary data.</text>
</comment>
<dbReference type="Pfam" id="PF12412">
    <property type="entry name" value="DUF3667"/>
    <property type="match status" value="1"/>
</dbReference>
<dbReference type="Proteomes" id="UP001620460">
    <property type="component" value="Unassembled WGS sequence"/>
</dbReference>
<dbReference type="EMBL" id="JADIKM010000001">
    <property type="protein sequence ID" value="MFK2902775.1"/>
    <property type="molecule type" value="Genomic_DNA"/>
</dbReference>
<evidence type="ECO:0000313" key="2">
    <source>
        <dbReference type="EMBL" id="MFK2902775.1"/>
    </source>
</evidence>
<feature type="transmembrane region" description="Helical" evidence="1">
    <location>
        <begin position="86"/>
        <end position="104"/>
    </location>
</feature>
<dbReference type="InterPro" id="IPR022134">
    <property type="entry name" value="DUF3667"/>
</dbReference>
<sequence>MNELDQVGAVRCANCGTPMQGEFCHHCGQSIHSVLKPVHHMVEDTLDMVLHVDGRILHTLPPLLLKPGFLTLEYFSGRRVRYIAPFRLMFVLCLLAFAVCHLAIDADDVPRNAVVLSTPFDHADTPAAVQRALDAELAKVDSARAAPGTNPVAIAAAAAAQARLRTEAANRLAELAKANSTADTGKASRADTAGNDADADATDPLNSAWDARAYPVHLRWLPAFANRRLTQALEHMHSNIDALASGGEAGTLARERITAQLFASLPQALFLMLPLFALLLKLFYVFKRRLYVEHMIVALHSHAFLFLALLLGVGLLLLEGWLAGLAGWAARPVRLLEWALVIWAPTYLLLMQKRIYRQGWTMTIVKYLAVGWCYIWLLSTALLFGAVLSLSH</sequence>
<keyword evidence="3" id="KW-1185">Reference proteome</keyword>
<name>A0ABW8JNS6_9GAMM</name>
<evidence type="ECO:0000313" key="3">
    <source>
        <dbReference type="Proteomes" id="UP001620460"/>
    </source>
</evidence>
<feature type="transmembrane region" description="Helical" evidence="1">
    <location>
        <begin position="335"/>
        <end position="352"/>
    </location>
</feature>
<evidence type="ECO:0000256" key="1">
    <source>
        <dbReference type="SAM" id="Phobius"/>
    </source>
</evidence>
<keyword evidence="1" id="KW-0812">Transmembrane</keyword>
<protein>
    <submittedName>
        <fullName evidence="2">DUF3667 domain-containing protein</fullName>
    </submittedName>
</protein>